<dbReference type="InterPro" id="IPR011707">
    <property type="entry name" value="Cu-oxidase-like_N"/>
</dbReference>
<dbReference type="Pfam" id="PF07731">
    <property type="entry name" value="Cu-oxidase_2"/>
    <property type="match status" value="1"/>
</dbReference>
<reference evidence="7 8" key="1">
    <citation type="submission" date="2019-07" db="EMBL/GenBank/DDBJ databases">
        <title>Full genome sequence of Humibacter sp. WJ7-1.</title>
        <authorList>
            <person name="Im W.-T."/>
        </authorList>
    </citation>
    <scope>NUCLEOTIDE SEQUENCE [LARGE SCALE GENOMIC DNA]</scope>
    <source>
        <strain evidence="7 8">WJ7-1</strain>
    </source>
</reference>
<dbReference type="CDD" id="cd13861">
    <property type="entry name" value="CuRO_1_CumA_like"/>
    <property type="match status" value="1"/>
</dbReference>
<evidence type="ECO:0000256" key="1">
    <source>
        <dbReference type="ARBA" id="ARBA00022723"/>
    </source>
</evidence>
<dbReference type="GO" id="GO:0016491">
    <property type="term" value="F:oxidoreductase activity"/>
    <property type="evidence" value="ECO:0007669"/>
    <property type="project" value="UniProtKB-KW"/>
</dbReference>
<evidence type="ECO:0000313" key="8">
    <source>
        <dbReference type="Proteomes" id="UP000320216"/>
    </source>
</evidence>
<dbReference type="CDD" id="cd13896">
    <property type="entry name" value="CuRO_3_CopA"/>
    <property type="match status" value="1"/>
</dbReference>
<sequence length="504" mass="54491">MPDLTNPSHPITRRRLLAAGLGTAALATLAGCTSPPPRLISPTSSAVTTAEEARRSTGRVVSATLNAQPMQLDLAGKMANTWAFGSTPAPTIRVSAGDTVLAQVTNQLPDPTSVHWHGVALRNDMDGVPPLTQKAIAPDNSFAYKFIAEHPGTYWFHPHVGTQLDRGLYGALIVEDPHDPLRYDEEWVVVLDDWLDGVTATPDQVLKQLSKGMASMGMDGMLMRMGNMLMGTNSPLLGGDTGDVYYPEYLINGRPPADPETFTAKPGSRIRIRFINAGGDTAFRVALGGHALTITHTDGYPVEPKDVDSVLLGMGERYDVIVTAGDGVFPLVASAEGKDAAGFALLRTAAGTAPAPTTSIPELVSSRVGTADQLATASAVRLRSKPVDRTLTMKLSGDMSSYDWAINNRRFDIKKPLQDALRVRKGERVRLKLVNDTKMWHPMHLHGHTYQHPNGGPRKDTSIVLPGKTLQVEFDADNPGQWLSHCHNIYHGESGMMTVVAYER</sequence>
<evidence type="ECO:0000259" key="5">
    <source>
        <dbReference type="Pfam" id="PF07731"/>
    </source>
</evidence>
<dbReference type="InterPro" id="IPR034279">
    <property type="entry name" value="CuRO_3_CopA"/>
</dbReference>
<keyword evidence="2" id="KW-0560">Oxidoreductase</keyword>
<keyword evidence="8" id="KW-1185">Reference proteome</keyword>
<dbReference type="KEGG" id="huw:FPZ11_15075"/>
<gene>
    <name evidence="7" type="ORF">FPZ11_15075</name>
</gene>
<feature type="domain" description="Plastocyanin-like" evidence="4">
    <location>
        <begin position="248"/>
        <end position="338"/>
    </location>
</feature>
<dbReference type="InterPro" id="IPR002355">
    <property type="entry name" value="Cu_oxidase_Cu_BS"/>
</dbReference>
<keyword evidence="3" id="KW-0186">Copper</keyword>
<evidence type="ECO:0000313" key="7">
    <source>
        <dbReference type="EMBL" id="QDZ15920.1"/>
    </source>
</evidence>
<evidence type="ECO:0000259" key="4">
    <source>
        <dbReference type="Pfam" id="PF00394"/>
    </source>
</evidence>
<dbReference type="InterPro" id="IPR006311">
    <property type="entry name" value="TAT_signal"/>
</dbReference>
<dbReference type="PANTHER" id="PTHR11709">
    <property type="entry name" value="MULTI-COPPER OXIDASE"/>
    <property type="match status" value="1"/>
</dbReference>
<dbReference type="Proteomes" id="UP000320216">
    <property type="component" value="Chromosome"/>
</dbReference>
<proteinExistence type="predicted"/>
<evidence type="ECO:0000256" key="3">
    <source>
        <dbReference type="ARBA" id="ARBA00023008"/>
    </source>
</evidence>
<accession>A0A5B8M938</accession>
<name>A0A5B8M938_9MICO</name>
<dbReference type="PROSITE" id="PS00080">
    <property type="entry name" value="MULTICOPPER_OXIDASE2"/>
    <property type="match status" value="1"/>
</dbReference>
<feature type="domain" description="Plastocyanin-like" evidence="6">
    <location>
        <begin position="74"/>
        <end position="178"/>
    </location>
</feature>
<dbReference type="InterPro" id="IPR045087">
    <property type="entry name" value="Cu-oxidase_fam"/>
</dbReference>
<dbReference type="Gene3D" id="2.60.40.420">
    <property type="entry name" value="Cupredoxins - blue copper proteins"/>
    <property type="match status" value="3"/>
</dbReference>
<dbReference type="AlphaFoldDB" id="A0A5B8M938"/>
<dbReference type="SUPFAM" id="SSF49503">
    <property type="entry name" value="Cupredoxins"/>
    <property type="match status" value="3"/>
</dbReference>
<keyword evidence="1" id="KW-0479">Metal-binding</keyword>
<dbReference type="PROSITE" id="PS51318">
    <property type="entry name" value="TAT"/>
    <property type="match status" value="1"/>
</dbReference>
<dbReference type="CDD" id="cd13870">
    <property type="entry name" value="CuRO_2_CopA_like_1"/>
    <property type="match status" value="1"/>
</dbReference>
<dbReference type="GO" id="GO:0005507">
    <property type="term" value="F:copper ion binding"/>
    <property type="evidence" value="ECO:0007669"/>
    <property type="project" value="InterPro"/>
</dbReference>
<evidence type="ECO:0000256" key="2">
    <source>
        <dbReference type="ARBA" id="ARBA00023002"/>
    </source>
</evidence>
<dbReference type="InterPro" id="IPR001117">
    <property type="entry name" value="Cu-oxidase_2nd"/>
</dbReference>
<feature type="domain" description="Plastocyanin-like" evidence="5">
    <location>
        <begin position="391"/>
        <end position="502"/>
    </location>
</feature>
<dbReference type="Pfam" id="PF00394">
    <property type="entry name" value="Cu-oxidase"/>
    <property type="match status" value="1"/>
</dbReference>
<evidence type="ECO:0000259" key="6">
    <source>
        <dbReference type="Pfam" id="PF07732"/>
    </source>
</evidence>
<dbReference type="PANTHER" id="PTHR11709:SF394">
    <property type="entry name" value="FI03373P-RELATED"/>
    <property type="match status" value="1"/>
</dbReference>
<dbReference type="Pfam" id="PF07732">
    <property type="entry name" value="Cu-oxidase_3"/>
    <property type="match status" value="1"/>
</dbReference>
<protein>
    <submittedName>
        <fullName evidence="7">Multicopper oxidase family protein</fullName>
    </submittedName>
</protein>
<dbReference type="EMBL" id="CP042305">
    <property type="protein sequence ID" value="QDZ15920.1"/>
    <property type="molecule type" value="Genomic_DNA"/>
</dbReference>
<dbReference type="OrthoDB" id="345021at2"/>
<dbReference type="InterPro" id="IPR011706">
    <property type="entry name" value="Cu-oxidase_C"/>
</dbReference>
<dbReference type="InterPro" id="IPR008972">
    <property type="entry name" value="Cupredoxin"/>
</dbReference>
<organism evidence="7 8">
    <name type="scientific">Humibacter ginsenosidimutans</name>
    <dbReference type="NCBI Taxonomy" id="2599293"/>
    <lineage>
        <taxon>Bacteria</taxon>
        <taxon>Bacillati</taxon>
        <taxon>Actinomycetota</taxon>
        <taxon>Actinomycetes</taxon>
        <taxon>Micrococcales</taxon>
        <taxon>Microbacteriaceae</taxon>
        <taxon>Humibacter</taxon>
    </lineage>
</organism>